<accession>A0A8S9QIG4</accession>
<gene>
    <name evidence="1" type="ORF">F2Q69_00017872</name>
</gene>
<reference evidence="1" key="1">
    <citation type="submission" date="2019-12" db="EMBL/GenBank/DDBJ databases">
        <title>Genome sequencing and annotation of Brassica cretica.</title>
        <authorList>
            <person name="Studholme D.J."/>
            <person name="Sarris P."/>
        </authorList>
    </citation>
    <scope>NUCLEOTIDE SEQUENCE</scope>
    <source>
        <strain evidence="1">PFS-109/04</strain>
        <tissue evidence="1">Leaf</tissue>
    </source>
</reference>
<comment type="caution">
    <text evidence="1">The sequence shown here is derived from an EMBL/GenBank/DDBJ whole genome shotgun (WGS) entry which is preliminary data.</text>
</comment>
<proteinExistence type="predicted"/>
<sequence length="70" mass="7542">MDKTTNVTMDKEAVILPVANKDEKPPLDPTALREAIAMILGRSKLRSKDEATKVLVEHDSPAGDGSKPSI</sequence>
<evidence type="ECO:0000313" key="1">
    <source>
        <dbReference type="EMBL" id="KAF3553872.1"/>
    </source>
</evidence>
<evidence type="ECO:0000313" key="2">
    <source>
        <dbReference type="Proteomes" id="UP000712600"/>
    </source>
</evidence>
<dbReference type="EMBL" id="QGKX02000996">
    <property type="protein sequence ID" value="KAF3553872.1"/>
    <property type="molecule type" value="Genomic_DNA"/>
</dbReference>
<name>A0A8S9QIG4_BRACR</name>
<dbReference type="AlphaFoldDB" id="A0A8S9QIG4"/>
<protein>
    <submittedName>
        <fullName evidence="1">Uncharacterized protein</fullName>
    </submittedName>
</protein>
<dbReference type="Proteomes" id="UP000712600">
    <property type="component" value="Unassembled WGS sequence"/>
</dbReference>
<organism evidence="1 2">
    <name type="scientific">Brassica cretica</name>
    <name type="common">Mustard</name>
    <dbReference type="NCBI Taxonomy" id="69181"/>
    <lineage>
        <taxon>Eukaryota</taxon>
        <taxon>Viridiplantae</taxon>
        <taxon>Streptophyta</taxon>
        <taxon>Embryophyta</taxon>
        <taxon>Tracheophyta</taxon>
        <taxon>Spermatophyta</taxon>
        <taxon>Magnoliopsida</taxon>
        <taxon>eudicotyledons</taxon>
        <taxon>Gunneridae</taxon>
        <taxon>Pentapetalae</taxon>
        <taxon>rosids</taxon>
        <taxon>malvids</taxon>
        <taxon>Brassicales</taxon>
        <taxon>Brassicaceae</taxon>
        <taxon>Brassiceae</taxon>
        <taxon>Brassica</taxon>
    </lineage>
</organism>